<dbReference type="InterPro" id="IPR051907">
    <property type="entry name" value="DoxX-like_oxidoreductase"/>
</dbReference>
<dbReference type="GO" id="GO:0005886">
    <property type="term" value="C:plasma membrane"/>
    <property type="evidence" value="ECO:0007669"/>
    <property type="project" value="UniProtKB-SubCell"/>
</dbReference>
<comment type="subcellular location">
    <subcellularLocation>
        <location evidence="1">Cell membrane</location>
        <topology evidence="1">Multi-pass membrane protein</topology>
    </subcellularLocation>
</comment>
<evidence type="ECO:0000256" key="6">
    <source>
        <dbReference type="ARBA" id="ARBA00023136"/>
    </source>
</evidence>
<gene>
    <name evidence="8" type="ORF">BBD32_12410</name>
</gene>
<keyword evidence="3" id="KW-1003">Cell membrane</keyword>
<evidence type="ECO:0000256" key="3">
    <source>
        <dbReference type="ARBA" id="ARBA00022475"/>
    </source>
</evidence>
<evidence type="ECO:0000313" key="9">
    <source>
        <dbReference type="Proteomes" id="UP000190848"/>
    </source>
</evidence>
<feature type="transmembrane region" description="Helical" evidence="7">
    <location>
        <begin position="115"/>
        <end position="134"/>
    </location>
</feature>
<dbReference type="PANTHER" id="PTHR33452:SF7">
    <property type="entry name" value="DOXX FAMILY PROTEIN"/>
    <property type="match status" value="1"/>
</dbReference>
<name>A0AAU8VKP6_9FLAO</name>
<evidence type="ECO:0000256" key="5">
    <source>
        <dbReference type="ARBA" id="ARBA00022989"/>
    </source>
</evidence>
<dbReference type="InterPro" id="IPR032808">
    <property type="entry name" value="DoxX"/>
</dbReference>
<protein>
    <submittedName>
        <fullName evidence="8">DoxX family protein</fullName>
    </submittedName>
</protein>
<reference evidence="8 9" key="1">
    <citation type="submission" date="2016-07" db="EMBL/GenBank/DDBJ databases">
        <title>Revisiting the taxonomy of the Elizabethkingia Genus using Whole-Genome Sequencing, Optical Mapping, and MALDI-TOF, along with proposal of three novel Elizabethkingia species: Elizabethkingia bruuniana sp. nov., Elizabethkingia ursingii sp. nov., and Elizabethkingia occulta sp. nov.</title>
        <authorList>
            <person name="Nicholson A.C."/>
        </authorList>
    </citation>
    <scope>NUCLEOTIDE SEQUENCE [LARGE SCALE GENOMIC DNA]</scope>
    <source>
        <strain evidence="8 9">F3201</strain>
    </source>
</reference>
<dbReference type="AlphaFoldDB" id="A0AAU8VKP6"/>
<keyword evidence="6 7" id="KW-0472">Membrane</keyword>
<dbReference type="PANTHER" id="PTHR33452">
    <property type="entry name" value="OXIDOREDUCTASE CATD-RELATED"/>
    <property type="match status" value="1"/>
</dbReference>
<evidence type="ECO:0000313" key="8">
    <source>
        <dbReference type="EMBL" id="AQX03586.1"/>
    </source>
</evidence>
<dbReference type="RefSeq" id="WP_078396933.1">
    <property type="nucleotide sequence ID" value="NZ_CP016374.1"/>
</dbReference>
<dbReference type="Pfam" id="PF07681">
    <property type="entry name" value="DoxX"/>
    <property type="match status" value="1"/>
</dbReference>
<feature type="transmembrane region" description="Helical" evidence="7">
    <location>
        <begin position="83"/>
        <end position="100"/>
    </location>
</feature>
<comment type="similarity">
    <text evidence="2">Belongs to the DoxX family.</text>
</comment>
<dbReference type="EMBL" id="CP016374">
    <property type="protein sequence ID" value="AQX03586.1"/>
    <property type="molecule type" value="Genomic_DNA"/>
</dbReference>
<accession>A0AAU8VKP6</accession>
<sequence>MRKLQNIINQSYKIKDSVLLVLRLVLMYGFFNPAMIKIKDINSIAGWFESLGIPLPNLNVYLTTGTEVLGIILLALGLFTRWISIPLIVIMIVAIITVHLENGFNAGDNGFEIPLYYILMLLILFTFGAGKYSLDQFLKLNRNDK</sequence>
<evidence type="ECO:0000256" key="1">
    <source>
        <dbReference type="ARBA" id="ARBA00004651"/>
    </source>
</evidence>
<feature type="transmembrane region" description="Helical" evidence="7">
    <location>
        <begin position="20"/>
        <end position="38"/>
    </location>
</feature>
<evidence type="ECO:0000256" key="4">
    <source>
        <dbReference type="ARBA" id="ARBA00022692"/>
    </source>
</evidence>
<feature type="transmembrane region" description="Helical" evidence="7">
    <location>
        <begin position="58"/>
        <end position="76"/>
    </location>
</feature>
<keyword evidence="5 7" id="KW-1133">Transmembrane helix</keyword>
<evidence type="ECO:0000256" key="7">
    <source>
        <dbReference type="SAM" id="Phobius"/>
    </source>
</evidence>
<proteinExistence type="inferred from homology"/>
<organism evidence="8 9">
    <name type="scientific">Elizabethkingia anophelis</name>
    <dbReference type="NCBI Taxonomy" id="1117645"/>
    <lineage>
        <taxon>Bacteria</taxon>
        <taxon>Pseudomonadati</taxon>
        <taxon>Bacteroidota</taxon>
        <taxon>Flavobacteriia</taxon>
        <taxon>Flavobacteriales</taxon>
        <taxon>Weeksellaceae</taxon>
        <taxon>Elizabethkingia</taxon>
    </lineage>
</organism>
<keyword evidence="4 7" id="KW-0812">Transmembrane</keyword>
<evidence type="ECO:0000256" key="2">
    <source>
        <dbReference type="ARBA" id="ARBA00006679"/>
    </source>
</evidence>
<dbReference type="Proteomes" id="UP000190848">
    <property type="component" value="Chromosome"/>
</dbReference>